<dbReference type="Pfam" id="PF13432">
    <property type="entry name" value="TPR_16"/>
    <property type="match status" value="4"/>
</dbReference>
<name>A0AAW4L651_9BACT</name>
<evidence type="ECO:0000256" key="1">
    <source>
        <dbReference type="ARBA" id="ARBA00022737"/>
    </source>
</evidence>
<keyword evidence="5" id="KW-0472">Membrane</keyword>
<keyword evidence="2 3" id="KW-0802">TPR repeat</keyword>
<dbReference type="PANTHER" id="PTHR45586:SF1">
    <property type="entry name" value="LIPOPOLYSACCHARIDE ASSEMBLY PROTEIN B"/>
    <property type="match status" value="1"/>
</dbReference>
<feature type="repeat" description="TPR" evidence="3">
    <location>
        <begin position="206"/>
        <end position="239"/>
    </location>
</feature>
<dbReference type="Proteomes" id="UP000811899">
    <property type="component" value="Unassembled WGS sequence"/>
</dbReference>
<feature type="repeat" description="TPR" evidence="3">
    <location>
        <begin position="275"/>
        <end position="308"/>
    </location>
</feature>
<comment type="caution">
    <text evidence="6">The sequence shown here is derived from an EMBL/GenBank/DDBJ whole genome shotgun (WGS) entry which is preliminary data.</text>
</comment>
<dbReference type="PROSITE" id="PS50005">
    <property type="entry name" value="TPR"/>
    <property type="match status" value="7"/>
</dbReference>
<dbReference type="InterPro" id="IPR051012">
    <property type="entry name" value="CellSynth/LPSAsmb/PSIAsmb"/>
</dbReference>
<dbReference type="SUPFAM" id="SSF48452">
    <property type="entry name" value="TPR-like"/>
    <property type="match status" value="2"/>
</dbReference>
<dbReference type="PANTHER" id="PTHR45586">
    <property type="entry name" value="TPR REPEAT-CONTAINING PROTEIN PA4667"/>
    <property type="match status" value="1"/>
</dbReference>
<accession>A0AAW4L651</accession>
<evidence type="ECO:0000313" key="7">
    <source>
        <dbReference type="Proteomes" id="UP000811899"/>
    </source>
</evidence>
<keyword evidence="5" id="KW-0812">Transmembrane</keyword>
<dbReference type="AlphaFoldDB" id="A0AAW4L651"/>
<proteinExistence type="predicted"/>
<dbReference type="InterPro" id="IPR019734">
    <property type="entry name" value="TPR_rpt"/>
</dbReference>
<evidence type="ECO:0000256" key="5">
    <source>
        <dbReference type="SAM" id="Phobius"/>
    </source>
</evidence>
<feature type="repeat" description="TPR" evidence="3">
    <location>
        <begin position="172"/>
        <end position="205"/>
    </location>
</feature>
<evidence type="ECO:0000313" key="6">
    <source>
        <dbReference type="EMBL" id="MBT0666453.1"/>
    </source>
</evidence>
<protein>
    <submittedName>
        <fullName evidence="6">Tetratricopeptide repeat protein</fullName>
    </submittedName>
</protein>
<dbReference type="Gene3D" id="1.25.40.10">
    <property type="entry name" value="Tetratricopeptide repeat domain"/>
    <property type="match status" value="5"/>
</dbReference>
<feature type="repeat" description="TPR" evidence="3">
    <location>
        <begin position="309"/>
        <end position="342"/>
    </location>
</feature>
<organism evidence="6 7">
    <name type="scientific">Geoanaerobacter pelophilus</name>
    <dbReference type="NCBI Taxonomy" id="60036"/>
    <lineage>
        <taxon>Bacteria</taxon>
        <taxon>Pseudomonadati</taxon>
        <taxon>Thermodesulfobacteriota</taxon>
        <taxon>Desulfuromonadia</taxon>
        <taxon>Geobacterales</taxon>
        <taxon>Geobacteraceae</taxon>
        <taxon>Geoanaerobacter</taxon>
    </lineage>
</organism>
<sequence length="618" mass="69536">MTKEKTSFPAALLKTSLGLIAIAVFFLLLCGFDWGFRKEPCQEAAQMLANSSQGMTEPLVGPIITLCPEGAIGHLAKGFQLERKRDVSQAIEEYQKAANLDSTMEQVHGSLGLLHLEQGSDVSAAAELTKALNDSRDPRYHRGLAKILNKEGETALLIYHAEEAVKENPNDLEVINWLADAYVRNGDLDKAAIEYEKVIARDSNNEHARCGLGSIHEKSGRIDDAIREYNAAALANPSDKSIHKQLADLYRQKGDKLLAEKEMELAGINPREADIASLMQKGNELLLARNYDKAVETYEIVVKMQPNRLDAMEKLGDAHMAAGRDDDAIKAYSQVIILNPSIPSLHYTLGILFERKGLLDKAEAEYKMSLQYDSKNGDPRRRLADIYTLRGNFTQSISEYNELIKLRGDNPILHFRLARLYDKNKDSRKAIDEYLEAVRLSPDNLEIRKELAALYARKGLHAEAERQYQEILRLDRNDQGIRNALLSNYVKQKKYDGLIALLKEAVDINPNDSNSHYKLGIVYDFKKEYELAAAEYQKAIDLNPDHAKSLNALGKLKIKTGELKKAKTLLEAARMADPNFTEPRELLSNIREEPNATKQRKSSRKVKVPKRKSTPKKK</sequence>
<feature type="compositionally biased region" description="Basic residues" evidence="4">
    <location>
        <begin position="598"/>
        <end position="618"/>
    </location>
</feature>
<feature type="repeat" description="TPR" evidence="3">
    <location>
        <begin position="445"/>
        <end position="478"/>
    </location>
</feature>
<keyword evidence="5" id="KW-1133">Transmembrane helix</keyword>
<reference evidence="6 7" key="1">
    <citation type="submission" date="2021-05" db="EMBL/GenBank/DDBJ databases">
        <title>The draft genome of Geobacter pelophilus DSM 12255.</title>
        <authorList>
            <person name="Xu Z."/>
            <person name="Masuda Y."/>
            <person name="Itoh H."/>
            <person name="Senoo K."/>
        </authorList>
    </citation>
    <scope>NUCLEOTIDE SEQUENCE [LARGE SCALE GENOMIC DNA]</scope>
    <source>
        <strain evidence="6 7">DSM 12255</strain>
    </source>
</reference>
<gene>
    <name evidence="6" type="ORF">KI809_19265</name>
</gene>
<evidence type="ECO:0000256" key="4">
    <source>
        <dbReference type="SAM" id="MobiDB-lite"/>
    </source>
</evidence>
<evidence type="ECO:0000256" key="2">
    <source>
        <dbReference type="ARBA" id="ARBA00022803"/>
    </source>
</evidence>
<feature type="repeat" description="TPR" evidence="3">
    <location>
        <begin position="411"/>
        <end position="444"/>
    </location>
</feature>
<keyword evidence="1" id="KW-0677">Repeat</keyword>
<dbReference type="Pfam" id="PF14559">
    <property type="entry name" value="TPR_19"/>
    <property type="match status" value="1"/>
</dbReference>
<dbReference type="SUPFAM" id="SSF81901">
    <property type="entry name" value="HCP-like"/>
    <property type="match status" value="1"/>
</dbReference>
<feature type="repeat" description="TPR" evidence="3">
    <location>
        <begin position="513"/>
        <end position="546"/>
    </location>
</feature>
<feature type="region of interest" description="Disordered" evidence="4">
    <location>
        <begin position="581"/>
        <end position="618"/>
    </location>
</feature>
<dbReference type="PROSITE" id="PS50293">
    <property type="entry name" value="TPR_REGION"/>
    <property type="match status" value="1"/>
</dbReference>
<dbReference type="RefSeq" id="WP_214173225.1">
    <property type="nucleotide sequence ID" value="NZ_JAHCVJ010000012.1"/>
</dbReference>
<dbReference type="InterPro" id="IPR011990">
    <property type="entry name" value="TPR-like_helical_dom_sf"/>
</dbReference>
<evidence type="ECO:0000256" key="3">
    <source>
        <dbReference type="PROSITE-ProRule" id="PRU00339"/>
    </source>
</evidence>
<feature type="transmembrane region" description="Helical" evidence="5">
    <location>
        <begin position="12"/>
        <end position="36"/>
    </location>
</feature>
<keyword evidence="7" id="KW-1185">Reference proteome</keyword>
<feature type="compositionally biased region" description="Basic and acidic residues" evidence="4">
    <location>
        <begin position="582"/>
        <end position="595"/>
    </location>
</feature>
<dbReference type="SMART" id="SM00028">
    <property type="entry name" value="TPR"/>
    <property type="match status" value="12"/>
</dbReference>
<dbReference type="EMBL" id="JAHCVJ010000012">
    <property type="protein sequence ID" value="MBT0666453.1"/>
    <property type="molecule type" value="Genomic_DNA"/>
</dbReference>